<name>A0A7U2FHG5_PHANO</name>
<evidence type="ECO:0000313" key="3">
    <source>
        <dbReference type="Proteomes" id="UP000663193"/>
    </source>
</evidence>
<evidence type="ECO:0000313" key="2">
    <source>
        <dbReference type="EMBL" id="QRD04284.1"/>
    </source>
</evidence>
<dbReference type="Pfam" id="PF06985">
    <property type="entry name" value="HET"/>
    <property type="match status" value="1"/>
</dbReference>
<organism evidence="2 3">
    <name type="scientific">Phaeosphaeria nodorum (strain SN15 / ATCC MYA-4574 / FGSC 10173)</name>
    <name type="common">Glume blotch fungus</name>
    <name type="synonym">Parastagonospora nodorum</name>
    <dbReference type="NCBI Taxonomy" id="321614"/>
    <lineage>
        <taxon>Eukaryota</taxon>
        <taxon>Fungi</taxon>
        <taxon>Dikarya</taxon>
        <taxon>Ascomycota</taxon>
        <taxon>Pezizomycotina</taxon>
        <taxon>Dothideomycetes</taxon>
        <taxon>Pleosporomycetidae</taxon>
        <taxon>Pleosporales</taxon>
        <taxon>Pleosporineae</taxon>
        <taxon>Phaeosphaeriaceae</taxon>
        <taxon>Parastagonospora</taxon>
    </lineage>
</organism>
<accession>A0A7U2FHG5</accession>
<dbReference type="OrthoDB" id="2157530at2759"/>
<dbReference type="EMBL" id="CP069038">
    <property type="protein sequence ID" value="QRD04284.1"/>
    <property type="molecule type" value="Genomic_DNA"/>
</dbReference>
<reference evidence="3" key="1">
    <citation type="journal article" date="2021" name="BMC Genomics">
        <title>Chromosome-level genome assembly and manually-curated proteome of model necrotroph Parastagonospora nodorum Sn15 reveals a genome-wide trove of candidate effector homologs, and redundancy of virulence-related functions within an accessory chromosome.</title>
        <authorList>
            <person name="Bertazzoni S."/>
            <person name="Jones D.A.B."/>
            <person name="Phan H.T."/>
            <person name="Tan K.-C."/>
            <person name="Hane J.K."/>
        </authorList>
    </citation>
    <scope>NUCLEOTIDE SEQUENCE [LARGE SCALE GENOMIC DNA]</scope>
    <source>
        <strain evidence="3">SN15 / ATCC MYA-4574 / FGSC 10173)</strain>
    </source>
</reference>
<gene>
    <name evidence="2" type="ORF">JI435_130100</name>
</gene>
<keyword evidence="3" id="KW-1185">Reference proteome</keyword>
<dbReference type="Proteomes" id="UP000663193">
    <property type="component" value="Chromosome 16"/>
</dbReference>
<dbReference type="PANTHER" id="PTHR24148:SF79">
    <property type="entry name" value="HETEROKARYON INCOMPATIBILITY DOMAIN-CONTAINING PROTEIN"/>
    <property type="match status" value="1"/>
</dbReference>
<dbReference type="InterPro" id="IPR052895">
    <property type="entry name" value="HetReg/Transcr_Mod"/>
</dbReference>
<protein>
    <recommendedName>
        <fullName evidence="1">Heterokaryon incompatibility domain-containing protein</fullName>
    </recommendedName>
</protein>
<dbReference type="VEuPathDB" id="FungiDB:JI435_130100"/>
<evidence type="ECO:0000259" key="1">
    <source>
        <dbReference type="Pfam" id="PF06985"/>
    </source>
</evidence>
<dbReference type="PANTHER" id="PTHR24148">
    <property type="entry name" value="ANKYRIN REPEAT DOMAIN-CONTAINING PROTEIN 39 HOMOLOG-RELATED"/>
    <property type="match status" value="1"/>
</dbReference>
<proteinExistence type="predicted"/>
<dbReference type="InterPro" id="IPR010730">
    <property type="entry name" value="HET"/>
</dbReference>
<feature type="domain" description="Heterokaryon incompatibility" evidence="1">
    <location>
        <begin position="55"/>
        <end position="195"/>
    </location>
</feature>
<dbReference type="AlphaFoldDB" id="A0A7U2FHG5"/>
<sequence>MLHPIYFLDMHLYEYEKLRYSDSIRILILHPCSDDSDPIICTMQYTRLSDVSLEYEALSYTWGDMNHRQAIHFYGGSKTLLVGQTCLDALRHLRQKSTYRLLWIDAICINQEDLLERGSQVRIMDEIYNRASKVVVFLGKHASCSEVLFEELAAADELIMAGKECDRPQPSAEIVRALEKLFLRPWFKRVWVLQEVCAKSIVTFMCGSATASFSALSTLYFGYSGHTKVSKMQWPLVLSWMFEDSGELPTTQLNLWKRLYESRECLATDPRDRVFAMKSLTGPRQSELNFLINYSQSVEDCFIQVAEYFLSARGPRILAAIRHPHDKVMPSWIPDWSQNLPLHDFYLYPRTPFKETDIEYKDSFTCNEDPMYETRKISDGQGRETLGLLTIGYQYAKVVDRSEEFCFDSIEDAEVQMHRLYYSLVNLRDIFLIPDMKGDCGMLGHLGKSIVQAMSLIQGSDLHTHLTRFVDGFYVGDRVAIGGEQIRNFEKALQQCRIILLDNGELAITPGSVRVNDVICIMPKTDAPCALRSNEKGAWRLMSGDCYIFGAVSMLALTHGGVVLDQYVGRNLDKLQDFLIR</sequence>